<feature type="signal peptide" evidence="1">
    <location>
        <begin position="1"/>
        <end position="18"/>
    </location>
</feature>
<dbReference type="GeneID" id="25731218"/>
<feature type="chain" id="PRO_5002246782" evidence="1">
    <location>
        <begin position="19"/>
        <end position="269"/>
    </location>
</feature>
<keyword evidence="3" id="KW-1185">Reference proteome</keyword>
<dbReference type="OrthoDB" id="10598546at2759"/>
<dbReference type="Proteomes" id="UP000054498">
    <property type="component" value="Unassembled WGS sequence"/>
</dbReference>
<protein>
    <submittedName>
        <fullName evidence="2">Uncharacterized protein</fullName>
    </submittedName>
</protein>
<dbReference type="AlphaFoldDB" id="A0A0D2LXM3"/>
<reference evidence="2 3" key="1">
    <citation type="journal article" date="2013" name="BMC Genomics">
        <title>Reconstruction of the lipid metabolism for the microalga Monoraphidium neglectum from its genome sequence reveals characteristics suitable for biofuel production.</title>
        <authorList>
            <person name="Bogen C."/>
            <person name="Al-Dilaimi A."/>
            <person name="Albersmeier A."/>
            <person name="Wichmann J."/>
            <person name="Grundmann M."/>
            <person name="Rupp O."/>
            <person name="Lauersen K.J."/>
            <person name="Blifernez-Klassen O."/>
            <person name="Kalinowski J."/>
            <person name="Goesmann A."/>
            <person name="Mussgnug J.H."/>
            <person name="Kruse O."/>
        </authorList>
    </citation>
    <scope>NUCLEOTIDE SEQUENCE [LARGE SCALE GENOMIC DNA]</scope>
    <source>
        <strain evidence="2 3">SAG 48.87</strain>
    </source>
</reference>
<keyword evidence="1" id="KW-0732">Signal</keyword>
<accession>A0A0D2LXM3</accession>
<proteinExistence type="predicted"/>
<dbReference type="RefSeq" id="XP_013893256.1">
    <property type="nucleotide sequence ID" value="XM_014037802.1"/>
</dbReference>
<evidence type="ECO:0000256" key="1">
    <source>
        <dbReference type="SAM" id="SignalP"/>
    </source>
</evidence>
<name>A0A0D2LXM3_9CHLO</name>
<gene>
    <name evidence="2" type="ORF">MNEG_13727</name>
</gene>
<dbReference type="EMBL" id="KK104224">
    <property type="protein sequence ID" value="KIY94236.1"/>
    <property type="molecule type" value="Genomic_DNA"/>
</dbReference>
<evidence type="ECO:0000313" key="3">
    <source>
        <dbReference type="Proteomes" id="UP000054498"/>
    </source>
</evidence>
<sequence length="269" mass="29034">MRPIVALVLLLGISSACAAGFTGVRKKTDGVNCRVPINQLACRLDANNNVQALFYGGWGRNAAATALGTGTYLRGPANGPGNSVYWYTNYWCNPWGFLQRCAAIGSSVLAPAPAGGDITAVRQVPAVNPVVPFPDNGVNGAIPVIEYVTGMRVCYTSGYKSSPIARIQWDTRKFEATWVEDPAFANPPFPQVTATAQTRTVECGRSNPVCAFEEEFVAPANQVLGGIYAKCKFSQGFAKWFSNGLFKPRYWMEKIKKACATQRKDVCGA</sequence>
<dbReference type="PROSITE" id="PS51257">
    <property type="entry name" value="PROKAR_LIPOPROTEIN"/>
    <property type="match status" value="1"/>
</dbReference>
<dbReference type="KEGG" id="mng:MNEG_13727"/>
<evidence type="ECO:0000313" key="2">
    <source>
        <dbReference type="EMBL" id="KIY94236.1"/>
    </source>
</evidence>
<organism evidence="2 3">
    <name type="scientific">Monoraphidium neglectum</name>
    <dbReference type="NCBI Taxonomy" id="145388"/>
    <lineage>
        <taxon>Eukaryota</taxon>
        <taxon>Viridiplantae</taxon>
        <taxon>Chlorophyta</taxon>
        <taxon>core chlorophytes</taxon>
        <taxon>Chlorophyceae</taxon>
        <taxon>CS clade</taxon>
        <taxon>Sphaeropleales</taxon>
        <taxon>Selenastraceae</taxon>
        <taxon>Monoraphidium</taxon>
    </lineage>
</organism>